<evidence type="ECO:0000256" key="1">
    <source>
        <dbReference type="SAM" id="MobiDB-lite"/>
    </source>
</evidence>
<dbReference type="EMBL" id="NIZW01000009">
    <property type="protein sequence ID" value="PHQ34883.1"/>
    <property type="molecule type" value="Genomic_DNA"/>
</dbReference>
<gene>
    <name evidence="2" type="ORF">CEE69_13555</name>
</gene>
<protein>
    <submittedName>
        <fullName evidence="2">Uncharacterized protein</fullName>
    </submittedName>
</protein>
<organism evidence="2 3">
    <name type="scientific">Rhodopirellula bahusiensis</name>
    <dbReference type="NCBI Taxonomy" id="2014065"/>
    <lineage>
        <taxon>Bacteria</taxon>
        <taxon>Pseudomonadati</taxon>
        <taxon>Planctomycetota</taxon>
        <taxon>Planctomycetia</taxon>
        <taxon>Pirellulales</taxon>
        <taxon>Pirellulaceae</taxon>
        <taxon>Rhodopirellula</taxon>
    </lineage>
</organism>
<evidence type="ECO:0000313" key="3">
    <source>
        <dbReference type="Proteomes" id="UP000225740"/>
    </source>
</evidence>
<dbReference type="Proteomes" id="UP000225740">
    <property type="component" value="Unassembled WGS sequence"/>
</dbReference>
<name>A0A2G1W767_9BACT</name>
<sequence length="88" mass="9434">MVNIPLQSLTSHSIDEDRDPLSDTGVMRILGVQDALPPPTTVEPEKTRCCPRCDVNISAKANVCQHCQCYVGGIPDFLKQLGLGGVVA</sequence>
<keyword evidence="3" id="KW-1185">Reference proteome</keyword>
<dbReference type="AlphaFoldDB" id="A0A2G1W767"/>
<accession>A0A2G1W767</accession>
<comment type="caution">
    <text evidence="2">The sequence shown here is derived from an EMBL/GenBank/DDBJ whole genome shotgun (WGS) entry which is preliminary data.</text>
</comment>
<feature type="region of interest" description="Disordered" evidence="1">
    <location>
        <begin position="1"/>
        <end position="20"/>
    </location>
</feature>
<proteinExistence type="predicted"/>
<feature type="compositionally biased region" description="Polar residues" evidence="1">
    <location>
        <begin position="1"/>
        <end position="12"/>
    </location>
</feature>
<reference evidence="2 3" key="1">
    <citation type="submission" date="2017-06" db="EMBL/GenBank/DDBJ databases">
        <title>Description of Rhodopirellula bahusiensis sp. nov.</title>
        <authorList>
            <person name="Kizina J."/>
            <person name="Harder J."/>
        </authorList>
    </citation>
    <scope>NUCLEOTIDE SEQUENCE [LARGE SCALE GENOMIC DNA]</scope>
    <source>
        <strain evidence="2 3">SWK21</strain>
    </source>
</reference>
<evidence type="ECO:0000313" key="2">
    <source>
        <dbReference type="EMBL" id="PHQ34883.1"/>
    </source>
</evidence>